<organism evidence="2 3">
    <name type="scientific">Paenibacillus glacialis</name>
    <dbReference type="NCBI Taxonomy" id="494026"/>
    <lineage>
        <taxon>Bacteria</taxon>
        <taxon>Bacillati</taxon>
        <taxon>Bacillota</taxon>
        <taxon>Bacilli</taxon>
        <taxon>Bacillales</taxon>
        <taxon>Paenibacillaceae</taxon>
        <taxon>Paenibacillus</taxon>
    </lineage>
</organism>
<dbReference type="OrthoDB" id="9772442at2"/>
<keyword evidence="3" id="KW-1185">Reference proteome</keyword>
<dbReference type="RefSeq" id="WP_068534304.1">
    <property type="nucleotide sequence ID" value="NZ_LVJH01000027.1"/>
</dbReference>
<evidence type="ECO:0000313" key="3">
    <source>
        <dbReference type="Proteomes" id="UP000076967"/>
    </source>
</evidence>
<sequence>MKISYITLIWLAISIFELTACHNLTENNNEQSYLQATDSERKQTDGFNSSLPKMNNQDNLDKKVNILEQSEQKQLQEDDFTISYKSMLIRKDTDPKELISRLGYGEGYEANNNGFVSGNGEFRRWNLSYPNYIDPEIRFIIFSEREVKDEEIMDGDSYLVGVSLESESDRFQTKRGIKVGDNREKIIQAYGRPSSMKGEILRYSVGGLHLQFRMDDKTEKVENIFIEYNMEKSVEQQKSADYIDDSEE</sequence>
<protein>
    <submittedName>
        <fullName evidence="2">Uncharacterized protein</fullName>
    </submittedName>
</protein>
<dbReference type="STRING" id="494026.PGLA_15580"/>
<name>A0A162MBM6_9BACL</name>
<dbReference type="Proteomes" id="UP000076967">
    <property type="component" value="Unassembled WGS sequence"/>
</dbReference>
<dbReference type="EMBL" id="LVJH01000027">
    <property type="protein sequence ID" value="OAB41693.1"/>
    <property type="molecule type" value="Genomic_DNA"/>
</dbReference>
<feature type="compositionally biased region" description="Polar residues" evidence="1">
    <location>
        <begin position="45"/>
        <end position="57"/>
    </location>
</feature>
<reference evidence="2 3" key="1">
    <citation type="submission" date="2016-03" db="EMBL/GenBank/DDBJ databases">
        <title>Draft genome sequence of Paenibacillus glacialis DSM 22343.</title>
        <authorList>
            <person name="Shin S.-K."/>
            <person name="Yi H."/>
        </authorList>
    </citation>
    <scope>NUCLEOTIDE SEQUENCE [LARGE SCALE GENOMIC DNA]</scope>
    <source>
        <strain evidence="2 3">DSM 22343</strain>
    </source>
</reference>
<accession>A0A162MBM6</accession>
<gene>
    <name evidence="2" type="ORF">PGLA_15580</name>
</gene>
<evidence type="ECO:0000256" key="1">
    <source>
        <dbReference type="SAM" id="MobiDB-lite"/>
    </source>
</evidence>
<dbReference type="AlphaFoldDB" id="A0A162MBM6"/>
<evidence type="ECO:0000313" key="2">
    <source>
        <dbReference type="EMBL" id="OAB41693.1"/>
    </source>
</evidence>
<feature type="region of interest" description="Disordered" evidence="1">
    <location>
        <begin position="36"/>
        <end position="57"/>
    </location>
</feature>
<comment type="caution">
    <text evidence="2">The sequence shown here is derived from an EMBL/GenBank/DDBJ whole genome shotgun (WGS) entry which is preliminary data.</text>
</comment>
<proteinExistence type="predicted"/>